<evidence type="ECO:0000259" key="11">
    <source>
        <dbReference type="PROSITE" id="PS51157"/>
    </source>
</evidence>
<evidence type="ECO:0000256" key="9">
    <source>
        <dbReference type="PROSITE-ProRule" id="PRU00508"/>
    </source>
</evidence>
<evidence type="ECO:0000256" key="3">
    <source>
        <dbReference type="ARBA" id="ARBA00022679"/>
    </source>
</evidence>
<comment type="function">
    <text evidence="10">Ubiquitin ligase protein which is a component of the N-end rule pathway. Recognizes and binds to proteins bearing specific N-terminal residues that are destabilizing according to the N-end rule, leading to their ubiquitination and subsequent degradation.</text>
</comment>
<feature type="domain" description="UBR-type" evidence="11">
    <location>
        <begin position="120"/>
        <end position="191"/>
    </location>
</feature>
<reference evidence="12" key="1">
    <citation type="submission" date="2018-11" db="EMBL/GenBank/DDBJ databases">
        <authorList>
            <consortium name="Pathogen Informatics"/>
        </authorList>
    </citation>
    <scope>NUCLEOTIDE SEQUENCE [LARGE SCALE GENOMIC DNA]</scope>
</reference>
<evidence type="ECO:0000256" key="2">
    <source>
        <dbReference type="ARBA" id="ARBA00004906"/>
    </source>
</evidence>
<dbReference type="FunFam" id="2.10.110.30:FF:000002">
    <property type="entry name" value="Putative e3 ubiquitin-protein ligase ubr3"/>
    <property type="match status" value="1"/>
</dbReference>
<dbReference type="GO" id="GO:0016567">
    <property type="term" value="P:protein ubiquitination"/>
    <property type="evidence" value="ECO:0007669"/>
    <property type="project" value="UniProtKB-UniRule"/>
</dbReference>
<keyword evidence="7 10" id="KW-0862">Zinc</keyword>
<dbReference type="PROSITE" id="PS51157">
    <property type="entry name" value="ZF_UBR"/>
    <property type="match status" value="1"/>
</dbReference>
<dbReference type="GO" id="GO:0061630">
    <property type="term" value="F:ubiquitin protein ligase activity"/>
    <property type="evidence" value="ECO:0007669"/>
    <property type="project" value="UniProtKB-UniRule"/>
</dbReference>
<keyword evidence="3 10" id="KW-0808">Transferase</keyword>
<gene>
    <name evidence="12" type="ORF">HPBE_LOCUS7133</name>
</gene>
<evidence type="ECO:0000313" key="12">
    <source>
        <dbReference type="EMBL" id="VDO71089.1"/>
    </source>
</evidence>
<dbReference type="AlphaFoldDB" id="A0A3P7Y113"/>
<evidence type="ECO:0000256" key="8">
    <source>
        <dbReference type="ARBA" id="ARBA00046341"/>
    </source>
</evidence>
<evidence type="ECO:0000256" key="7">
    <source>
        <dbReference type="ARBA" id="ARBA00022833"/>
    </source>
</evidence>
<evidence type="ECO:0000256" key="10">
    <source>
        <dbReference type="RuleBase" id="RU366018"/>
    </source>
</evidence>
<evidence type="ECO:0000256" key="4">
    <source>
        <dbReference type="ARBA" id="ARBA00022723"/>
    </source>
</evidence>
<evidence type="ECO:0000256" key="1">
    <source>
        <dbReference type="ARBA" id="ARBA00000900"/>
    </source>
</evidence>
<dbReference type="InterPro" id="IPR003126">
    <property type="entry name" value="Znf_UBR"/>
</dbReference>
<dbReference type="GO" id="GO:0000151">
    <property type="term" value="C:ubiquitin ligase complex"/>
    <property type="evidence" value="ECO:0007669"/>
    <property type="project" value="TreeGrafter"/>
</dbReference>
<dbReference type="InterPro" id="IPR039164">
    <property type="entry name" value="UBR1-like"/>
</dbReference>
<dbReference type="CDD" id="cd19673">
    <property type="entry name" value="UBR-box_UBR3"/>
    <property type="match status" value="1"/>
</dbReference>
<keyword evidence="4 10" id="KW-0479">Metal-binding</keyword>
<accession>A0A3P7Y113</accession>
<dbReference type="EMBL" id="UZAH01025822">
    <property type="protein sequence ID" value="VDO71089.1"/>
    <property type="molecule type" value="Genomic_DNA"/>
</dbReference>
<dbReference type="SMART" id="SM00396">
    <property type="entry name" value="ZnF_UBR1"/>
    <property type="match status" value="1"/>
</dbReference>
<dbReference type="GO" id="GO:0005737">
    <property type="term" value="C:cytoplasm"/>
    <property type="evidence" value="ECO:0007669"/>
    <property type="project" value="TreeGrafter"/>
</dbReference>
<dbReference type="OrthoDB" id="15304at2759"/>
<evidence type="ECO:0000256" key="6">
    <source>
        <dbReference type="ARBA" id="ARBA00022786"/>
    </source>
</evidence>
<comment type="pathway">
    <text evidence="2 10">Protein modification; protein ubiquitination.</text>
</comment>
<dbReference type="GO" id="GO:0008270">
    <property type="term" value="F:zinc ion binding"/>
    <property type="evidence" value="ECO:0007669"/>
    <property type="project" value="UniProtKB-UniRule"/>
</dbReference>
<feature type="zinc finger region" description="UBR-type" evidence="9">
    <location>
        <begin position="120"/>
        <end position="191"/>
    </location>
</feature>
<evidence type="ECO:0000256" key="5">
    <source>
        <dbReference type="ARBA" id="ARBA00022771"/>
    </source>
</evidence>
<dbReference type="Pfam" id="PF02207">
    <property type="entry name" value="zf-UBR"/>
    <property type="match status" value="1"/>
</dbReference>
<dbReference type="GO" id="GO:0071596">
    <property type="term" value="P:ubiquitin-dependent protein catabolic process via the N-end rule pathway"/>
    <property type="evidence" value="ECO:0007669"/>
    <property type="project" value="UniProtKB-UniRule"/>
</dbReference>
<protein>
    <recommendedName>
        <fullName evidence="10">E3 ubiquitin-protein ligase</fullName>
        <ecNumber evidence="10">2.3.2.27</ecNumber>
    </recommendedName>
</protein>
<keyword evidence="6 10" id="KW-0833">Ubl conjugation pathway</keyword>
<dbReference type="PANTHER" id="PTHR21497:SF39">
    <property type="entry name" value="E3 UBIQUITIN-PROTEIN LIGASE UBR3"/>
    <property type="match status" value="1"/>
</dbReference>
<dbReference type="Gene3D" id="2.10.110.30">
    <property type="match status" value="1"/>
</dbReference>
<dbReference type="UniPathway" id="UPA00143"/>
<dbReference type="EC" id="2.3.2.27" evidence="10"/>
<comment type="catalytic activity">
    <reaction evidence="1 10">
        <text>S-ubiquitinyl-[E2 ubiquitin-conjugating enzyme]-L-cysteine + [acceptor protein]-L-lysine = [E2 ubiquitin-conjugating enzyme]-L-cysteine + N(6)-ubiquitinyl-[acceptor protein]-L-lysine.</text>
        <dbReference type="EC" id="2.3.2.27"/>
    </reaction>
</comment>
<organism evidence="12">
    <name type="scientific">Heligmosomoides polygyrus</name>
    <name type="common">Parasitic roundworm</name>
    <dbReference type="NCBI Taxonomy" id="6339"/>
    <lineage>
        <taxon>Eukaryota</taxon>
        <taxon>Metazoa</taxon>
        <taxon>Ecdysozoa</taxon>
        <taxon>Nematoda</taxon>
        <taxon>Chromadorea</taxon>
        <taxon>Rhabditida</taxon>
        <taxon>Rhabditina</taxon>
        <taxon>Rhabditomorpha</taxon>
        <taxon>Strongyloidea</taxon>
        <taxon>Heligmosomidae</taxon>
        <taxon>Heligmosomoides</taxon>
    </lineage>
</organism>
<sequence>MGEIGGRYTSPLFHLFFTLMRNIVEIQGDKRVKDAVLYCKSKADLIKLAGHPLYAGPTEARMFDPQVRKEALHLNQFLDRLITLTSVRTEALFSKLRIMLAQGETYEAFKAAMNELDVSLKCNTIWENDSVAYRCNTCALTPCMSLCASCFQAANHEGHDFTRFFSREGGACDCGNSDVIRPIGFCPRHGENAIRPPPPSPLIVSLPRHIFLKLLVCLFLEWRGFRERYLQERESSGWEEPFNLAVQFFFSQLILKECVNYGGPMREAMAEILMDKELYSALTERNSDDAFSSDMSLDWRTKQKFYADRMGIFSQTLLHCFPEMDPEKLLECECLLDELLFWVIRMNFPQNLINFSLSMLSEPNYTDALSNRFFTWYPLVASCVRKLCIYQQQRDRSSDVVQTTCSRLIHISVQMLSSEALCKRLNDSCDLVNVVLTTACYLLTESQTMTEMTLGWLKIRTMTQHGYWFVMGDMQNLLAHPSLAINTVLHPTAFSNTYVTLLNKMQGMNMNWRIVRGEHRENDNTDLVQRSFTLEFEALALTMFNFVGAINQQQHYVAAVAFFDKINTALMVTFEVSKRLLLFSWMCRLQNWHLSTALTHFNGMELFRNHVEDFRKNEPLLRRLVLHPLKIQVARAEYYAGMWVRNGNQLRVQAIIYAQPHINTSFQTPDTDLIRWVTVQLLRYVLCSKTYNLIFSTFLSARHMATCIYVYVYVFAFPTPPTRLRSKFFLLKLRLGRLFGVLITIRFSGFGWRPAIPLTGVVQAESPILLGTS</sequence>
<name>A0A3P7Y113_HELPZ</name>
<comment type="similarity">
    <text evidence="8 10">Belongs to the E3 ubiquitin-protein ligase UBR1-like family.</text>
</comment>
<proteinExistence type="inferred from homology"/>
<dbReference type="PANTHER" id="PTHR21497">
    <property type="entry name" value="UBIQUITIN LIGASE E3 ALPHA-RELATED"/>
    <property type="match status" value="1"/>
</dbReference>
<keyword evidence="5 10" id="KW-0863">Zinc-finger</keyword>